<dbReference type="InterPro" id="IPR001995">
    <property type="entry name" value="Peptidase_A2_cat"/>
</dbReference>
<keyword evidence="2" id="KW-0812">Transmembrane</keyword>
<evidence type="ECO:0000313" key="5">
    <source>
        <dbReference type="Proteomes" id="UP001286313"/>
    </source>
</evidence>
<gene>
    <name evidence="4" type="ORF">Pcinc_006401</name>
</gene>
<keyword evidence="2" id="KW-0472">Membrane</keyword>
<dbReference type="SUPFAM" id="SSF50630">
    <property type="entry name" value="Acid proteases"/>
    <property type="match status" value="1"/>
</dbReference>
<proteinExistence type="predicted"/>
<sequence length="401" mass="45403">MRACACSSRQLLFVLDSTSVARFLVDTGATVSAVSPSAADKASEYPSYDLLAANGTSIATYGTRTLNLDLGLPEKIIWSFIVADVRYPILGLDFLHSQDLLVDSRYQQLHHRPTTCTIKATPCAEVTPRITHICPEPAYTSLLQEFPELTSTTPHSGRKRHNVMHRIITQGQPCFALPRRLPPESPQGLVGHLKQRVKSHWTSPSVAWWWSQRRDIMCGRSVIVMVMVVMVLVMVLALTPPIHAGIRTECPAYNQSSMVPQQPLEMNKIGPDVITKLALQDFLKIRVGCWHLYYNPYDKITIPLSFTRFKWEKQPKYLKKKGGECWVELSINNDDDKENHIVLDHKCPFNPPEFPQLQMTVKCPDNVEQCATINFCNTESEATVKTPTHCNYHTRDYKVVD</sequence>
<evidence type="ECO:0000256" key="1">
    <source>
        <dbReference type="ARBA" id="ARBA00022801"/>
    </source>
</evidence>
<dbReference type="Gene3D" id="2.40.70.10">
    <property type="entry name" value="Acid Proteases"/>
    <property type="match status" value="1"/>
</dbReference>
<keyword evidence="5" id="KW-1185">Reference proteome</keyword>
<protein>
    <recommendedName>
        <fullName evidence="3">Peptidase A2 domain-containing protein</fullName>
    </recommendedName>
</protein>
<keyword evidence="1" id="KW-0378">Hydrolase</keyword>
<accession>A0AAE1GD40</accession>
<dbReference type="Proteomes" id="UP001286313">
    <property type="component" value="Unassembled WGS sequence"/>
</dbReference>
<evidence type="ECO:0000256" key="2">
    <source>
        <dbReference type="SAM" id="Phobius"/>
    </source>
</evidence>
<keyword evidence="2" id="KW-1133">Transmembrane helix</keyword>
<dbReference type="GO" id="GO:0004190">
    <property type="term" value="F:aspartic-type endopeptidase activity"/>
    <property type="evidence" value="ECO:0007669"/>
    <property type="project" value="InterPro"/>
</dbReference>
<feature type="transmembrane region" description="Helical" evidence="2">
    <location>
        <begin position="222"/>
        <end position="242"/>
    </location>
</feature>
<evidence type="ECO:0000313" key="4">
    <source>
        <dbReference type="EMBL" id="KAK3889592.1"/>
    </source>
</evidence>
<feature type="domain" description="Peptidase A2" evidence="3">
    <location>
        <begin position="21"/>
        <end position="94"/>
    </location>
</feature>
<dbReference type="AlphaFoldDB" id="A0AAE1GD40"/>
<reference evidence="4" key="1">
    <citation type="submission" date="2023-10" db="EMBL/GenBank/DDBJ databases">
        <title>Genome assemblies of two species of porcelain crab, Petrolisthes cinctipes and Petrolisthes manimaculis (Anomura: Porcellanidae).</title>
        <authorList>
            <person name="Angst P."/>
        </authorList>
    </citation>
    <scope>NUCLEOTIDE SEQUENCE</scope>
    <source>
        <strain evidence="4">PB745_01</strain>
        <tissue evidence="4">Gill</tissue>
    </source>
</reference>
<dbReference type="EMBL" id="JAWQEG010000474">
    <property type="protein sequence ID" value="KAK3889592.1"/>
    <property type="molecule type" value="Genomic_DNA"/>
</dbReference>
<dbReference type="PROSITE" id="PS00141">
    <property type="entry name" value="ASP_PROTEASE"/>
    <property type="match status" value="1"/>
</dbReference>
<evidence type="ECO:0000259" key="3">
    <source>
        <dbReference type="PROSITE" id="PS50175"/>
    </source>
</evidence>
<name>A0AAE1GD40_PETCI</name>
<dbReference type="InterPro" id="IPR001969">
    <property type="entry name" value="Aspartic_peptidase_AS"/>
</dbReference>
<dbReference type="PROSITE" id="PS50175">
    <property type="entry name" value="ASP_PROT_RETROV"/>
    <property type="match status" value="1"/>
</dbReference>
<dbReference type="InterPro" id="IPR021109">
    <property type="entry name" value="Peptidase_aspartic_dom_sf"/>
</dbReference>
<organism evidence="4 5">
    <name type="scientific">Petrolisthes cinctipes</name>
    <name type="common">Flat porcelain crab</name>
    <dbReference type="NCBI Taxonomy" id="88211"/>
    <lineage>
        <taxon>Eukaryota</taxon>
        <taxon>Metazoa</taxon>
        <taxon>Ecdysozoa</taxon>
        <taxon>Arthropoda</taxon>
        <taxon>Crustacea</taxon>
        <taxon>Multicrustacea</taxon>
        <taxon>Malacostraca</taxon>
        <taxon>Eumalacostraca</taxon>
        <taxon>Eucarida</taxon>
        <taxon>Decapoda</taxon>
        <taxon>Pleocyemata</taxon>
        <taxon>Anomura</taxon>
        <taxon>Galatheoidea</taxon>
        <taxon>Porcellanidae</taxon>
        <taxon>Petrolisthes</taxon>
    </lineage>
</organism>
<comment type="caution">
    <text evidence="4">The sequence shown here is derived from an EMBL/GenBank/DDBJ whole genome shotgun (WGS) entry which is preliminary data.</text>
</comment>
<dbReference type="GO" id="GO:0006508">
    <property type="term" value="P:proteolysis"/>
    <property type="evidence" value="ECO:0007669"/>
    <property type="project" value="InterPro"/>
</dbReference>